<protein>
    <submittedName>
        <fullName evidence="3">Phosphopantetheinyl transferase</fullName>
    </submittedName>
</protein>
<name>A0A1T5AT14_9BACT</name>
<dbReference type="Pfam" id="PF01648">
    <property type="entry name" value="ACPS"/>
    <property type="match status" value="1"/>
</dbReference>
<dbReference type="EMBL" id="FUYV01000001">
    <property type="protein sequence ID" value="SKB38036.1"/>
    <property type="molecule type" value="Genomic_DNA"/>
</dbReference>
<dbReference type="GO" id="GO:0000287">
    <property type="term" value="F:magnesium ion binding"/>
    <property type="evidence" value="ECO:0007669"/>
    <property type="project" value="InterPro"/>
</dbReference>
<organism evidence="3 4">
    <name type="scientific">Alkalitalea saponilacus</name>
    <dbReference type="NCBI Taxonomy" id="889453"/>
    <lineage>
        <taxon>Bacteria</taxon>
        <taxon>Pseudomonadati</taxon>
        <taxon>Bacteroidota</taxon>
        <taxon>Bacteroidia</taxon>
        <taxon>Marinilabiliales</taxon>
        <taxon>Marinilabiliaceae</taxon>
        <taxon>Alkalitalea</taxon>
    </lineage>
</organism>
<dbReference type="AlphaFoldDB" id="A0A1T5AT14"/>
<gene>
    <name evidence="3" type="ORF">SAMN03080601_00369</name>
</gene>
<dbReference type="STRING" id="889453.SAMN03080601_00369"/>
<evidence type="ECO:0000313" key="4">
    <source>
        <dbReference type="Proteomes" id="UP000191055"/>
    </source>
</evidence>
<evidence type="ECO:0000313" key="3">
    <source>
        <dbReference type="EMBL" id="SKB38036.1"/>
    </source>
</evidence>
<dbReference type="InterPro" id="IPR037143">
    <property type="entry name" value="4-PPantetheinyl_Trfase_dom_sf"/>
</dbReference>
<evidence type="ECO:0000259" key="2">
    <source>
        <dbReference type="Pfam" id="PF01648"/>
    </source>
</evidence>
<dbReference type="KEGG" id="asx:CDL62_05355"/>
<dbReference type="Proteomes" id="UP000191055">
    <property type="component" value="Unassembled WGS sequence"/>
</dbReference>
<keyword evidence="4" id="KW-1185">Reference proteome</keyword>
<dbReference type="InterPro" id="IPR008278">
    <property type="entry name" value="4-PPantetheinyl_Trfase_dom"/>
</dbReference>
<dbReference type="RefSeq" id="WP_079556141.1">
    <property type="nucleotide sequence ID" value="NZ_CP021904.1"/>
</dbReference>
<dbReference type="SUPFAM" id="SSF56214">
    <property type="entry name" value="4'-phosphopantetheinyl transferase"/>
    <property type="match status" value="1"/>
</dbReference>
<accession>A0A1T5AT14</accession>
<dbReference type="OrthoDB" id="1190494at2"/>
<feature type="domain" description="4'-phosphopantetheinyl transferase" evidence="2">
    <location>
        <begin position="105"/>
        <end position="157"/>
    </location>
</feature>
<dbReference type="Gene3D" id="3.90.470.20">
    <property type="entry name" value="4'-phosphopantetheinyl transferase domain"/>
    <property type="match status" value="1"/>
</dbReference>
<sequence length="209" mass="24036">MPVVFETNKENRSFLSVWKIKETEKQLAELLSFTDLMRNQLKLISNPEKRLEWLASRLLIQRLTGLPPCVSHTSSGKPNLNKSDLNVTISHTKGFATVLVSTQICGVDMEYPSPRISKLSERFVNPTEEKFISGRDEPTYHAVIWCAKETLYKTAGIQGIIFKDQMLIDPFLPEKSGTLSGRILFEDSPCQVYDLSYKITDEYYLVWHW</sequence>
<evidence type="ECO:0000256" key="1">
    <source>
        <dbReference type="ARBA" id="ARBA00022679"/>
    </source>
</evidence>
<dbReference type="GO" id="GO:0008897">
    <property type="term" value="F:holo-[acyl-carrier-protein] synthase activity"/>
    <property type="evidence" value="ECO:0007669"/>
    <property type="project" value="InterPro"/>
</dbReference>
<proteinExistence type="predicted"/>
<keyword evidence="1 3" id="KW-0808">Transferase</keyword>
<reference evidence="3 4" key="1">
    <citation type="submission" date="2017-02" db="EMBL/GenBank/DDBJ databases">
        <authorList>
            <person name="Peterson S.W."/>
        </authorList>
    </citation>
    <scope>NUCLEOTIDE SEQUENCE [LARGE SCALE GENOMIC DNA]</scope>
    <source>
        <strain evidence="3 4">DSM 24412</strain>
    </source>
</reference>